<dbReference type="OrthoDB" id="5423599at2759"/>
<evidence type="ECO:0000256" key="5">
    <source>
        <dbReference type="ARBA" id="ARBA00022723"/>
    </source>
</evidence>
<evidence type="ECO:0000256" key="2">
    <source>
        <dbReference type="ARBA" id="ARBA00008226"/>
    </source>
</evidence>
<keyword evidence="8" id="KW-0067">ATP-binding</keyword>
<evidence type="ECO:0000256" key="4">
    <source>
        <dbReference type="ARBA" id="ARBA00022598"/>
    </source>
</evidence>
<dbReference type="Proteomes" id="UP000198406">
    <property type="component" value="Unassembled WGS sequence"/>
</dbReference>
<dbReference type="Pfam" id="PF07973">
    <property type="entry name" value="tRNA_SAD"/>
    <property type="match status" value="1"/>
</dbReference>
<dbReference type="Gene3D" id="3.30.930.10">
    <property type="entry name" value="Bira Bifunctional Protein, Domain 2"/>
    <property type="match status" value="1"/>
</dbReference>
<dbReference type="InterPro" id="IPR012675">
    <property type="entry name" value="Beta-grasp_dom_sf"/>
</dbReference>
<feature type="region of interest" description="Disordered" evidence="13">
    <location>
        <begin position="26"/>
        <end position="56"/>
    </location>
</feature>
<dbReference type="InterPro" id="IPR004154">
    <property type="entry name" value="Anticodon-bd"/>
</dbReference>
<evidence type="ECO:0000256" key="6">
    <source>
        <dbReference type="ARBA" id="ARBA00022741"/>
    </source>
</evidence>
<evidence type="ECO:0000256" key="11">
    <source>
        <dbReference type="ARBA" id="ARBA00031900"/>
    </source>
</evidence>
<dbReference type="FunFam" id="3.30.930.10:FF:000002">
    <property type="entry name" value="Threonine--tRNA ligase"/>
    <property type="match status" value="1"/>
</dbReference>
<dbReference type="FunCoup" id="A0A1Z5JAY0">
    <property type="interactions" value="660"/>
</dbReference>
<keyword evidence="7" id="KW-0862">Zinc</keyword>
<evidence type="ECO:0000256" key="13">
    <source>
        <dbReference type="SAM" id="MobiDB-lite"/>
    </source>
</evidence>
<dbReference type="PRINTS" id="PR01047">
    <property type="entry name" value="TRNASYNTHTHR"/>
</dbReference>
<evidence type="ECO:0000256" key="9">
    <source>
        <dbReference type="ARBA" id="ARBA00022917"/>
    </source>
</evidence>
<keyword evidence="6" id="KW-0547">Nucleotide-binding</keyword>
<dbReference type="FunFam" id="3.40.50.800:FF:000003">
    <property type="entry name" value="Threonine--tRNA ligase 2, cytoplasmic"/>
    <property type="match status" value="1"/>
</dbReference>
<evidence type="ECO:0000259" key="14">
    <source>
        <dbReference type="PROSITE" id="PS50862"/>
    </source>
</evidence>
<dbReference type="InParanoid" id="A0A1Z5JAY0"/>
<dbReference type="SUPFAM" id="SSF55186">
    <property type="entry name" value="ThrRS/AlaRS common domain"/>
    <property type="match status" value="1"/>
</dbReference>
<dbReference type="Gene3D" id="3.40.50.800">
    <property type="entry name" value="Anticodon-binding domain"/>
    <property type="match status" value="1"/>
</dbReference>
<dbReference type="InterPro" id="IPR033728">
    <property type="entry name" value="ThrRS_core"/>
</dbReference>
<dbReference type="GO" id="GO:0005524">
    <property type="term" value="F:ATP binding"/>
    <property type="evidence" value="ECO:0007669"/>
    <property type="project" value="UniProtKB-KW"/>
</dbReference>
<dbReference type="Pfam" id="PF00587">
    <property type="entry name" value="tRNA-synt_2b"/>
    <property type="match status" value="1"/>
</dbReference>
<dbReference type="InterPro" id="IPR004095">
    <property type="entry name" value="TGS"/>
</dbReference>
<comment type="similarity">
    <text evidence="2">Belongs to the class-II aminoacyl-tRNA synthetase family.</text>
</comment>
<evidence type="ECO:0000256" key="3">
    <source>
        <dbReference type="ARBA" id="ARBA00013163"/>
    </source>
</evidence>
<keyword evidence="16" id="KW-1185">Reference proteome</keyword>
<gene>
    <name evidence="15" type="ORF">FisN_2Lh508</name>
</gene>
<dbReference type="GO" id="GO:0004829">
    <property type="term" value="F:threonine-tRNA ligase activity"/>
    <property type="evidence" value="ECO:0007669"/>
    <property type="project" value="UniProtKB-EC"/>
</dbReference>
<evidence type="ECO:0000256" key="7">
    <source>
        <dbReference type="ARBA" id="ARBA00022833"/>
    </source>
</evidence>
<dbReference type="InterPro" id="IPR012947">
    <property type="entry name" value="tRNA_SAD"/>
</dbReference>
<dbReference type="Gene3D" id="3.30.980.10">
    <property type="entry name" value="Threonyl-trna Synthetase, Chain A, domain 2"/>
    <property type="match status" value="1"/>
</dbReference>
<keyword evidence="10 15" id="KW-0030">Aminoacyl-tRNA synthetase</keyword>
<reference evidence="15 16" key="1">
    <citation type="journal article" date="2015" name="Plant Cell">
        <title>Oil accumulation by the oleaginous diatom Fistulifera solaris as revealed by the genome and transcriptome.</title>
        <authorList>
            <person name="Tanaka T."/>
            <person name="Maeda Y."/>
            <person name="Veluchamy A."/>
            <person name="Tanaka M."/>
            <person name="Abida H."/>
            <person name="Marechal E."/>
            <person name="Bowler C."/>
            <person name="Muto M."/>
            <person name="Sunaga Y."/>
            <person name="Tanaka M."/>
            <person name="Yoshino T."/>
            <person name="Taniguchi T."/>
            <person name="Fukuda Y."/>
            <person name="Nemoto M."/>
            <person name="Matsumoto M."/>
            <person name="Wong P.S."/>
            <person name="Aburatani S."/>
            <person name="Fujibuchi W."/>
        </authorList>
    </citation>
    <scope>NUCLEOTIDE SEQUENCE [LARGE SCALE GENOMIC DNA]</scope>
    <source>
        <strain evidence="15 16">JPCC DA0580</strain>
    </source>
</reference>
<dbReference type="EC" id="6.1.1.3" evidence="3"/>
<dbReference type="GO" id="GO:0006435">
    <property type="term" value="P:threonyl-tRNA aminoacylation"/>
    <property type="evidence" value="ECO:0007669"/>
    <property type="project" value="InterPro"/>
</dbReference>
<dbReference type="PANTHER" id="PTHR11451:SF46">
    <property type="entry name" value="THREONINE--TRNA LIGASE"/>
    <property type="match status" value="1"/>
</dbReference>
<dbReference type="InterPro" id="IPR018163">
    <property type="entry name" value="Thr/Ala-tRNA-synth_IIc_edit"/>
</dbReference>
<protein>
    <recommendedName>
        <fullName evidence="3">threonine--tRNA ligase</fullName>
        <ecNumber evidence="3">6.1.1.3</ecNumber>
    </recommendedName>
    <alternativeName>
        <fullName evidence="11">Threonyl-tRNA synthetase</fullName>
    </alternativeName>
</protein>
<dbReference type="InterPro" id="IPR047246">
    <property type="entry name" value="ThrRS_anticodon"/>
</dbReference>
<evidence type="ECO:0000313" key="15">
    <source>
        <dbReference type="EMBL" id="GAX10978.1"/>
    </source>
</evidence>
<proteinExistence type="inferred from homology"/>
<dbReference type="SMART" id="SM00863">
    <property type="entry name" value="tRNA_SAD"/>
    <property type="match status" value="1"/>
</dbReference>
<dbReference type="CDD" id="cd00771">
    <property type="entry name" value="ThrRS_core"/>
    <property type="match status" value="1"/>
</dbReference>
<comment type="subcellular location">
    <subcellularLocation>
        <location evidence="1">Cytoplasm</location>
    </subcellularLocation>
</comment>
<dbReference type="PROSITE" id="PS50862">
    <property type="entry name" value="AA_TRNA_LIGASE_II"/>
    <property type="match status" value="1"/>
</dbReference>
<accession>A0A1Z5JAY0</accession>
<dbReference type="Pfam" id="PF03129">
    <property type="entry name" value="HGTP_anticodon"/>
    <property type="match status" value="1"/>
</dbReference>
<dbReference type="Pfam" id="PF02824">
    <property type="entry name" value="TGS"/>
    <property type="match status" value="1"/>
</dbReference>
<name>A0A1Z5JAY0_FISSO</name>
<dbReference type="InterPro" id="IPR006195">
    <property type="entry name" value="aa-tRNA-synth_II"/>
</dbReference>
<evidence type="ECO:0000256" key="1">
    <source>
        <dbReference type="ARBA" id="ARBA00004496"/>
    </source>
</evidence>
<comment type="caution">
    <text evidence="15">The sequence shown here is derived from an EMBL/GenBank/DDBJ whole genome shotgun (WGS) entry which is preliminary data.</text>
</comment>
<comment type="catalytic activity">
    <reaction evidence="12">
        <text>tRNA(Thr) + L-threonine + ATP = L-threonyl-tRNA(Thr) + AMP + diphosphate + H(+)</text>
        <dbReference type="Rhea" id="RHEA:24624"/>
        <dbReference type="Rhea" id="RHEA-COMP:9670"/>
        <dbReference type="Rhea" id="RHEA-COMP:9704"/>
        <dbReference type="ChEBI" id="CHEBI:15378"/>
        <dbReference type="ChEBI" id="CHEBI:30616"/>
        <dbReference type="ChEBI" id="CHEBI:33019"/>
        <dbReference type="ChEBI" id="CHEBI:57926"/>
        <dbReference type="ChEBI" id="CHEBI:78442"/>
        <dbReference type="ChEBI" id="CHEBI:78534"/>
        <dbReference type="ChEBI" id="CHEBI:456215"/>
        <dbReference type="EC" id="6.1.1.3"/>
    </reaction>
</comment>
<evidence type="ECO:0000256" key="8">
    <source>
        <dbReference type="ARBA" id="ARBA00022840"/>
    </source>
</evidence>
<evidence type="ECO:0000313" key="16">
    <source>
        <dbReference type="Proteomes" id="UP000198406"/>
    </source>
</evidence>
<evidence type="ECO:0000256" key="10">
    <source>
        <dbReference type="ARBA" id="ARBA00023146"/>
    </source>
</evidence>
<keyword evidence="4 15" id="KW-0436">Ligase</keyword>
<dbReference type="GO" id="GO:0005739">
    <property type="term" value="C:mitochondrion"/>
    <property type="evidence" value="ECO:0007669"/>
    <property type="project" value="TreeGrafter"/>
</dbReference>
<dbReference type="GO" id="GO:0046872">
    <property type="term" value="F:metal ion binding"/>
    <property type="evidence" value="ECO:0007669"/>
    <property type="project" value="UniProtKB-KW"/>
</dbReference>
<keyword evidence="9" id="KW-0648">Protein biosynthesis</keyword>
<feature type="domain" description="Aminoacyl-transfer RNA synthetases class-II family profile" evidence="14">
    <location>
        <begin position="466"/>
        <end position="725"/>
    </location>
</feature>
<dbReference type="Gene3D" id="3.10.20.30">
    <property type="match status" value="1"/>
</dbReference>
<dbReference type="FunFam" id="3.30.980.10:FF:000005">
    <property type="entry name" value="Threonyl-tRNA synthetase, mitochondrial"/>
    <property type="match status" value="1"/>
</dbReference>
<keyword evidence="5" id="KW-0479">Metal-binding</keyword>
<dbReference type="InterPro" id="IPR002314">
    <property type="entry name" value="aa-tRNA-synt_IIb"/>
</dbReference>
<dbReference type="CDD" id="cd01667">
    <property type="entry name" value="TGS_ThrRS"/>
    <property type="match status" value="1"/>
</dbReference>
<dbReference type="InterPro" id="IPR036621">
    <property type="entry name" value="Anticodon-bd_dom_sf"/>
</dbReference>
<dbReference type="InterPro" id="IPR045864">
    <property type="entry name" value="aa-tRNA-synth_II/BPL/LPL"/>
</dbReference>
<dbReference type="EMBL" id="BDSP01000032">
    <property type="protein sequence ID" value="GAX10978.1"/>
    <property type="molecule type" value="Genomic_DNA"/>
</dbReference>
<organism evidence="15 16">
    <name type="scientific">Fistulifera solaris</name>
    <name type="common">Oleaginous diatom</name>
    <dbReference type="NCBI Taxonomy" id="1519565"/>
    <lineage>
        <taxon>Eukaryota</taxon>
        <taxon>Sar</taxon>
        <taxon>Stramenopiles</taxon>
        <taxon>Ochrophyta</taxon>
        <taxon>Bacillariophyta</taxon>
        <taxon>Bacillariophyceae</taxon>
        <taxon>Bacillariophycidae</taxon>
        <taxon>Naviculales</taxon>
        <taxon>Naviculaceae</taxon>
        <taxon>Fistulifera</taxon>
    </lineage>
</organism>
<dbReference type="SUPFAM" id="SSF52954">
    <property type="entry name" value="Class II aaRS ABD-related"/>
    <property type="match status" value="1"/>
</dbReference>
<dbReference type="AlphaFoldDB" id="A0A1Z5JAY0"/>
<dbReference type="PANTHER" id="PTHR11451">
    <property type="entry name" value="THREONINE-TRNA LIGASE"/>
    <property type="match status" value="1"/>
</dbReference>
<dbReference type="CDD" id="cd00860">
    <property type="entry name" value="ThrRS_anticodon"/>
    <property type="match status" value="1"/>
</dbReference>
<dbReference type="SUPFAM" id="SSF55681">
    <property type="entry name" value="Class II aaRS and biotin synthetases"/>
    <property type="match status" value="1"/>
</dbReference>
<evidence type="ECO:0000256" key="12">
    <source>
        <dbReference type="ARBA" id="ARBA00049515"/>
    </source>
</evidence>
<dbReference type="NCBIfam" id="TIGR00418">
    <property type="entry name" value="thrS"/>
    <property type="match status" value="1"/>
</dbReference>
<dbReference type="InterPro" id="IPR002320">
    <property type="entry name" value="Thr-tRNA-ligase_IIa"/>
</dbReference>
<sequence>MKPEEKATILGSLKCNATNKFAVMDAPGVSQPSSSVRANKEGLQGRRAKASSGPKIDAGLKLGGDSFVKRTKDPDWLKQRMDVYQKIQQRRAEELTKKTPVPITITLPDGKVISEDKEGNPLQAWKTSPYDVAVTISQGLADAATVARVTYESYCDDYSPAEDGMEGEDTLSDAMADAGLEKSDSDKTLLWDMTRPLVGQVAKLEFLKFETDQDAKTVFWHSSAHMMGEALEHLYGCKLTIGPPLAGGFYYDSYMGTDAFREEDYKPVEEEVNKIVKQKQQFERMVITKEEGLELFADNPFKQSILKTKVPDNGRTTVYRCGDLIDLCRGPHVVHTGKIKAFAATRHSATNWLGNTDNDTLQRMYGISFPDKKMLKVWQENQEKVGDGSMLLVATLAMRIQRNLIHGLHYDRKHSSADSSEPCFCNNRHLLFISCLYKFSNIINCHRKNRPKREITGALLQSKTFFIKDHYWKRGYDEVITPNIYNLDLWHQSGHAMHYKDAMFCFDVEGTEWAMKPMNCPGHCLIFGGAIRSYRDLPIRMADFGVLHRNELSGALTGLTRVRRFQQDDAHIYCREDQIESEVVGALNFMKDVYDTFGMSYKLELSTRPAKALGDIELWDRAEAALARAMNEFIGEGNWRINPGDGAFYGPKIDIKVMDAMDRVHQCATIQLDFQLPIRFNLQYTTASKEEGKQFARPVMIHRAMLGSVERMFAVLCEHFGGKWPFWLSPRQVMLIPVHADWNEYCENVRQRLHDEGFYADVDFSKNTFQKKVRNAQIAQYNFQLVVGKVEVENGSVNIRTRENKVEGEKKVEDLIDDLKRMRDTFEKSPEMLSESKEQN</sequence>